<evidence type="ECO:0000313" key="3">
    <source>
        <dbReference type="EMBL" id="QHT91233.1"/>
    </source>
</evidence>
<keyword evidence="1" id="KW-0175">Coiled coil</keyword>
<sequence>MLLISKEIFLSLAFITFFYYYNYPNELNILLLNVQTYIDKCVNKYEDIFEYLLIGDGCSIEGDTESETDFDEISEENNELETTFLKEVKYEDKYLVDIRKLNKEFIFDDEEKELEEKKKDEILTTLNNNYKETVNIVNVRLKEIETELKNTDTAEYRIDILRNTIGRGYPNTGEDAEIINEFLKKRMEKFEEDLKNTVIDEEIINTSIDNRRRELLEEYNTLVDEINHLYNVNEEEQVKEFKEKAEFEAKKMIIDNKLNRLKDCFVMEKTPLGNVLMFYNHSRDAFEFFSDNTIPYRYLETVARKYVKIFNCRPIFVDMEEELRICEERIEKEEKEKEEQEKEKEALKLLNNTNQQVKQVEQKKSVFAKFKSYNKEAGTGRVNTCAPPKNSIPNKPVTEKDSTEKILMKENANRYTYEGKLSNFNFLKKVERKMVDKKYGMSFAEFKRQLICGNN</sequence>
<organism evidence="3">
    <name type="scientific">viral metagenome</name>
    <dbReference type="NCBI Taxonomy" id="1070528"/>
    <lineage>
        <taxon>unclassified sequences</taxon>
        <taxon>metagenomes</taxon>
        <taxon>organismal metagenomes</taxon>
    </lineage>
</organism>
<dbReference type="EMBL" id="MN740164">
    <property type="protein sequence ID" value="QHT91233.1"/>
    <property type="molecule type" value="Genomic_DNA"/>
</dbReference>
<feature type="region of interest" description="Disordered" evidence="2">
    <location>
        <begin position="381"/>
        <end position="400"/>
    </location>
</feature>
<evidence type="ECO:0000256" key="1">
    <source>
        <dbReference type="SAM" id="Coils"/>
    </source>
</evidence>
<dbReference type="AlphaFoldDB" id="A0A6C0II78"/>
<reference evidence="3" key="1">
    <citation type="journal article" date="2020" name="Nature">
        <title>Giant virus diversity and host interactions through global metagenomics.</title>
        <authorList>
            <person name="Schulz F."/>
            <person name="Roux S."/>
            <person name="Paez-Espino D."/>
            <person name="Jungbluth S."/>
            <person name="Walsh D.A."/>
            <person name="Denef V.J."/>
            <person name="McMahon K.D."/>
            <person name="Konstantinidis K.T."/>
            <person name="Eloe-Fadrosh E.A."/>
            <person name="Kyrpides N.C."/>
            <person name="Woyke T."/>
        </authorList>
    </citation>
    <scope>NUCLEOTIDE SEQUENCE</scope>
    <source>
        <strain evidence="3">GVMAG-M-3300023184-72</strain>
    </source>
</reference>
<feature type="coiled-coil region" evidence="1">
    <location>
        <begin position="316"/>
        <end position="363"/>
    </location>
</feature>
<feature type="coiled-coil region" evidence="1">
    <location>
        <begin position="173"/>
        <end position="200"/>
    </location>
</feature>
<evidence type="ECO:0000256" key="2">
    <source>
        <dbReference type="SAM" id="MobiDB-lite"/>
    </source>
</evidence>
<protein>
    <submittedName>
        <fullName evidence="3">Uncharacterized protein</fullName>
    </submittedName>
</protein>
<proteinExistence type="predicted"/>
<accession>A0A6C0II78</accession>
<name>A0A6C0II78_9ZZZZ</name>